<reference evidence="1 2" key="1">
    <citation type="submission" date="2016-04" db="EMBL/GenBank/DDBJ databases">
        <title>Complete Genome Sequence of Chryseobacterium sp. IHBB 10212.</title>
        <authorList>
            <person name="Pal M."/>
            <person name="Swarnkar M.K."/>
            <person name="Kaushal K."/>
            <person name="Chhibber S."/>
            <person name="Singh A.K."/>
            <person name="Gulati A."/>
        </authorList>
    </citation>
    <scope>NUCLEOTIDE SEQUENCE [LARGE SCALE GENOMIC DNA]</scope>
    <source>
        <strain evidence="1 2">IHBB 10212</strain>
    </source>
</reference>
<accession>A0A172XY14</accession>
<dbReference type="EMBL" id="CP015199">
    <property type="protein sequence ID" value="ANF51907.1"/>
    <property type="molecule type" value="Genomic_DNA"/>
</dbReference>
<name>A0A172XY14_9FLAO</name>
<dbReference type="STRING" id="1685010.A0O34_15925"/>
<sequence>MKLQINYSGAIYEAQVTKEKYFYIFRLQRCGGFIDYYEPFGFGRFKCSIQCRLKHYKDFKKGIFSGNSTPKKFKPIINS</sequence>
<protein>
    <submittedName>
        <fullName evidence="1">Uncharacterized protein</fullName>
    </submittedName>
</protein>
<evidence type="ECO:0000313" key="1">
    <source>
        <dbReference type="EMBL" id="ANF51907.1"/>
    </source>
</evidence>
<dbReference type="KEGG" id="chh:A0O34_15925"/>
<proteinExistence type="predicted"/>
<dbReference type="AlphaFoldDB" id="A0A172XY14"/>
<keyword evidence="2" id="KW-1185">Reference proteome</keyword>
<dbReference type="RefSeq" id="WP_066756671.1">
    <property type="nucleotide sequence ID" value="NZ_CP015199.1"/>
</dbReference>
<evidence type="ECO:0000313" key="2">
    <source>
        <dbReference type="Proteomes" id="UP000077824"/>
    </source>
</evidence>
<dbReference type="OrthoDB" id="9903912at2"/>
<dbReference type="Proteomes" id="UP000077824">
    <property type="component" value="Chromosome"/>
</dbReference>
<organism evidence="1 2">
    <name type="scientific">Chryseobacterium glaciei</name>
    <dbReference type="NCBI Taxonomy" id="1685010"/>
    <lineage>
        <taxon>Bacteria</taxon>
        <taxon>Pseudomonadati</taxon>
        <taxon>Bacteroidota</taxon>
        <taxon>Flavobacteriia</taxon>
        <taxon>Flavobacteriales</taxon>
        <taxon>Weeksellaceae</taxon>
        <taxon>Chryseobacterium group</taxon>
        <taxon>Chryseobacterium</taxon>
    </lineage>
</organism>
<gene>
    <name evidence="1" type="ORF">A0O34_15925</name>
</gene>